<dbReference type="EC" id="6.5.1.1" evidence="2"/>
<dbReference type="Pfam" id="PF01068">
    <property type="entry name" value="DNA_ligase_A_M"/>
    <property type="match status" value="1"/>
</dbReference>
<evidence type="ECO:0000259" key="1">
    <source>
        <dbReference type="Pfam" id="PF01068"/>
    </source>
</evidence>
<evidence type="ECO:0000313" key="3">
    <source>
        <dbReference type="Proteomes" id="UP001184230"/>
    </source>
</evidence>
<keyword evidence="2" id="KW-0436">Ligase</keyword>
<dbReference type="Gene3D" id="3.30.470.30">
    <property type="entry name" value="DNA ligase/mRNA capping enzyme"/>
    <property type="match status" value="1"/>
</dbReference>
<dbReference type="SUPFAM" id="SSF56091">
    <property type="entry name" value="DNA ligase/mRNA capping enzyme, catalytic domain"/>
    <property type="match status" value="1"/>
</dbReference>
<reference evidence="2 3" key="1">
    <citation type="submission" date="2023-07" db="EMBL/GenBank/DDBJ databases">
        <title>Sorghum-associated microbial communities from plants grown in Nebraska, USA.</title>
        <authorList>
            <person name="Schachtman D."/>
        </authorList>
    </citation>
    <scope>NUCLEOTIDE SEQUENCE [LARGE SCALE GENOMIC DNA]</scope>
    <source>
        <strain evidence="2 3">DS1781</strain>
    </source>
</reference>
<sequence length="232" mass="25577">MVRLQDFKPMLVSERSMGLHEPGWIYELKYEGYRVTAAFGSTIVQLRTRHGADATKWFPEISDSLAEVGGGPCVADGEICVLDDQGRSDLKALQERARHRCWYLGARAVVYCVFDLLVHRGEDITALPLMLRKAALGQLLVEPPWGILVVPYAEKGGAHLLKLAGGLPGHQAFIAKRRSSIYLPGLRTSEWVKVKPKPPRERRTHDPAGAAAVMACAASPGSSSWTRKRPKP</sequence>
<dbReference type="RefSeq" id="WP_309899432.1">
    <property type="nucleotide sequence ID" value="NZ_JAVDRF010000002.1"/>
</dbReference>
<dbReference type="CDD" id="cd07906">
    <property type="entry name" value="Adenylation_DNA_ligase_LigD_LigC"/>
    <property type="match status" value="1"/>
</dbReference>
<dbReference type="Proteomes" id="UP001184230">
    <property type="component" value="Unassembled WGS sequence"/>
</dbReference>
<dbReference type="InterPro" id="IPR012310">
    <property type="entry name" value="DNA_ligase_ATP-dep_cent"/>
</dbReference>
<name>A0ABU1NAC1_9BURK</name>
<comment type="caution">
    <text evidence="2">The sequence shown here is derived from an EMBL/GenBank/DDBJ whole genome shotgun (WGS) entry which is preliminary data.</text>
</comment>
<feature type="domain" description="ATP-dependent DNA ligase family profile" evidence="1">
    <location>
        <begin position="19"/>
        <end position="195"/>
    </location>
</feature>
<gene>
    <name evidence="2" type="ORF">J2739_001154</name>
</gene>
<dbReference type="Gene3D" id="3.30.1490.70">
    <property type="match status" value="1"/>
</dbReference>
<accession>A0ABU1NAC1</accession>
<dbReference type="EMBL" id="JAVDRF010000002">
    <property type="protein sequence ID" value="MDR6535394.1"/>
    <property type="molecule type" value="Genomic_DNA"/>
</dbReference>
<evidence type="ECO:0000313" key="2">
    <source>
        <dbReference type="EMBL" id="MDR6535394.1"/>
    </source>
</evidence>
<dbReference type="GO" id="GO:0003910">
    <property type="term" value="F:DNA ligase (ATP) activity"/>
    <property type="evidence" value="ECO:0007669"/>
    <property type="project" value="UniProtKB-EC"/>
</dbReference>
<protein>
    <submittedName>
        <fullName evidence="2">Bifunctional non-homologous end joining protein LigD</fullName>
        <ecNumber evidence="2">6.5.1.1</ecNumber>
    </submittedName>
</protein>
<proteinExistence type="predicted"/>
<keyword evidence="3" id="KW-1185">Reference proteome</keyword>
<organism evidence="2 3">
    <name type="scientific">Variovorax soli</name>
    <dbReference type="NCBI Taxonomy" id="376815"/>
    <lineage>
        <taxon>Bacteria</taxon>
        <taxon>Pseudomonadati</taxon>
        <taxon>Pseudomonadota</taxon>
        <taxon>Betaproteobacteria</taxon>
        <taxon>Burkholderiales</taxon>
        <taxon>Comamonadaceae</taxon>
        <taxon>Variovorax</taxon>
    </lineage>
</organism>